<protein>
    <submittedName>
        <fullName evidence="1">Uncharacterized protein</fullName>
    </submittedName>
</protein>
<gene>
    <name evidence="1" type="ORF">FHT01_002743</name>
</gene>
<dbReference type="EMBL" id="JAASQP010000001">
    <property type="protein sequence ID" value="NIJ25201.1"/>
    <property type="molecule type" value="Genomic_DNA"/>
</dbReference>
<evidence type="ECO:0000313" key="1">
    <source>
        <dbReference type="EMBL" id="NIJ25201.1"/>
    </source>
</evidence>
<proteinExistence type="predicted"/>
<name>A0ABX0U3P6_9SPHN</name>
<evidence type="ECO:0000313" key="2">
    <source>
        <dbReference type="Proteomes" id="UP000788153"/>
    </source>
</evidence>
<comment type="caution">
    <text evidence="1">The sequence shown here is derived from an EMBL/GenBank/DDBJ whole genome shotgun (WGS) entry which is preliminary data.</text>
</comment>
<dbReference type="RefSeq" id="WP_140047649.1">
    <property type="nucleotide sequence ID" value="NZ_BAAAEV010000001.1"/>
</dbReference>
<keyword evidence="2" id="KW-1185">Reference proteome</keyword>
<dbReference type="Proteomes" id="UP000788153">
    <property type="component" value="Unassembled WGS sequence"/>
</dbReference>
<sequence length="139" mass="15225">MTPRYLILARGDHAQRRAIAERVTGSTGLAIVAELPTALVVADRATNYGLPLKPLVLGDMFARQTGERIDERERGGCLTSPDTMLRTAWGRYFAMFSRLATTAVERTLLSAGMKGRYTLQIASRMHISKCVSVSIPGEV</sequence>
<accession>A0ABX0U3P6</accession>
<organism evidence="1 2">
    <name type="scientific">Sphingomonas japonica</name>
    <dbReference type="NCBI Taxonomy" id="511662"/>
    <lineage>
        <taxon>Bacteria</taxon>
        <taxon>Pseudomonadati</taxon>
        <taxon>Pseudomonadota</taxon>
        <taxon>Alphaproteobacteria</taxon>
        <taxon>Sphingomonadales</taxon>
        <taxon>Sphingomonadaceae</taxon>
        <taxon>Sphingomonas</taxon>
    </lineage>
</organism>
<reference evidence="1 2" key="1">
    <citation type="submission" date="2020-03" db="EMBL/GenBank/DDBJ databases">
        <title>Genomic Encyclopedia of Type Strains, Phase IV (KMG-IV): sequencing the most valuable type-strain genomes for metagenomic binning, comparative biology and taxonomic classification.</title>
        <authorList>
            <person name="Goeker M."/>
        </authorList>
    </citation>
    <scope>NUCLEOTIDE SEQUENCE [LARGE SCALE GENOMIC DNA]</scope>
    <source>
        <strain evidence="1 2">DSM 22753</strain>
    </source>
</reference>